<dbReference type="InterPro" id="IPR040086">
    <property type="entry name" value="MJ0683-like"/>
</dbReference>
<dbReference type="NCBIfam" id="NF038135">
    <property type="entry name" value="rSAM_Rv2578c"/>
    <property type="match status" value="1"/>
</dbReference>
<dbReference type="Pfam" id="PF04055">
    <property type="entry name" value="Radical_SAM"/>
    <property type="match status" value="1"/>
</dbReference>
<dbReference type="EMBL" id="BSUN01000001">
    <property type="protein sequence ID" value="GMA37296.1"/>
    <property type="molecule type" value="Genomic_DNA"/>
</dbReference>
<name>A0ABQ6IIT0_9MICO</name>
<dbReference type="PANTHER" id="PTHR43432:SF3">
    <property type="entry name" value="SLR0285 PROTEIN"/>
    <property type="match status" value="1"/>
</dbReference>
<sequence>MRWEAQQIRAESANALPGLARISNLVRSVTTPEFAGVTFHEVLAKSALNKVGQSSAVPFTWTINPYRGCSHACVYCFARPSHRYLELDEGADFDSQVIVKVNIVDALRTDLAKRTWTREHVALGTNTDPYQRAEGRYRLMPGIIDALADSGTPFSILTKGSLLRRDLPRLADAARRVPVDLALSIAIFDDEIQQSMEPGTPTATARLATVSAAAEAGFEVAVFMMPVLPFLTDSEEHLDRALARIKEAGATSVTYSALHLRPGVKEWYARWLNTHRPDLTPRYREALWRRLLRAQGIPPVARCAYQAADSRPRTRARRRRPADGIDGFHRRRGAPCGGARCGRGVAAHPLAPRSGASRRGGAQPG</sequence>
<dbReference type="CDD" id="cd01335">
    <property type="entry name" value="Radical_SAM"/>
    <property type="match status" value="1"/>
</dbReference>
<evidence type="ECO:0000256" key="2">
    <source>
        <dbReference type="ARBA" id="ARBA00023004"/>
    </source>
</evidence>
<keyword evidence="3" id="KW-0411">Iron-sulfur</keyword>
<organism evidence="6 7">
    <name type="scientific">Demequina litorisediminis</name>
    <dbReference type="NCBI Taxonomy" id="1849022"/>
    <lineage>
        <taxon>Bacteria</taxon>
        <taxon>Bacillati</taxon>
        <taxon>Actinomycetota</taxon>
        <taxon>Actinomycetes</taxon>
        <taxon>Micrococcales</taxon>
        <taxon>Demequinaceae</taxon>
        <taxon>Demequina</taxon>
    </lineage>
</organism>
<proteinExistence type="predicted"/>
<accession>A0ABQ6IIT0</accession>
<dbReference type="SFLD" id="SFLDS00029">
    <property type="entry name" value="Radical_SAM"/>
    <property type="match status" value="1"/>
</dbReference>
<dbReference type="SUPFAM" id="SSF102114">
    <property type="entry name" value="Radical SAM enzymes"/>
    <property type="match status" value="1"/>
</dbReference>
<keyword evidence="7" id="KW-1185">Reference proteome</keyword>
<evidence type="ECO:0000259" key="5">
    <source>
        <dbReference type="PROSITE" id="PS51918"/>
    </source>
</evidence>
<comment type="caution">
    <text evidence="6">The sequence shown here is derived from an EMBL/GenBank/DDBJ whole genome shotgun (WGS) entry which is preliminary data.</text>
</comment>
<keyword evidence="1" id="KW-0479">Metal-binding</keyword>
<dbReference type="SFLD" id="SFLDG01084">
    <property type="entry name" value="Uncharacterised_Radical_SAM_Su"/>
    <property type="match status" value="1"/>
</dbReference>
<dbReference type="InterPro" id="IPR007197">
    <property type="entry name" value="rSAM"/>
</dbReference>
<reference evidence="7" key="1">
    <citation type="journal article" date="2019" name="Int. J. Syst. Evol. Microbiol.">
        <title>The Global Catalogue of Microorganisms (GCM) 10K type strain sequencing project: providing services to taxonomists for standard genome sequencing and annotation.</title>
        <authorList>
            <consortium name="The Broad Institute Genomics Platform"/>
            <consortium name="The Broad Institute Genome Sequencing Center for Infectious Disease"/>
            <person name="Wu L."/>
            <person name="Ma J."/>
        </authorList>
    </citation>
    <scope>NUCLEOTIDE SEQUENCE [LARGE SCALE GENOMIC DNA]</scope>
    <source>
        <strain evidence="7">NBRC 112299</strain>
    </source>
</reference>
<keyword evidence="2" id="KW-0408">Iron</keyword>
<dbReference type="InterPro" id="IPR058240">
    <property type="entry name" value="rSAM_sf"/>
</dbReference>
<dbReference type="Gene3D" id="3.80.30.30">
    <property type="match status" value="1"/>
</dbReference>
<evidence type="ECO:0000256" key="4">
    <source>
        <dbReference type="SAM" id="MobiDB-lite"/>
    </source>
</evidence>
<dbReference type="PROSITE" id="PS51918">
    <property type="entry name" value="RADICAL_SAM"/>
    <property type="match status" value="1"/>
</dbReference>
<evidence type="ECO:0000256" key="1">
    <source>
        <dbReference type="ARBA" id="ARBA00022723"/>
    </source>
</evidence>
<dbReference type="InterPro" id="IPR006638">
    <property type="entry name" value="Elp3/MiaA/NifB-like_rSAM"/>
</dbReference>
<feature type="region of interest" description="Disordered" evidence="4">
    <location>
        <begin position="308"/>
        <end position="331"/>
    </location>
</feature>
<dbReference type="Proteomes" id="UP001157125">
    <property type="component" value="Unassembled WGS sequence"/>
</dbReference>
<evidence type="ECO:0000256" key="3">
    <source>
        <dbReference type="ARBA" id="ARBA00023014"/>
    </source>
</evidence>
<dbReference type="PANTHER" id="PTHR43432">
    <property type="entry name" value="SLR0285 PROTEIN"/>
    <property type="match status" value="1"/>
</dbReference>
<dbReference type="SMART" id="SM00729">
    <property type="entry name" value="Elp3"/>
    <property type="match status" value="1"/>
</dbReference>
<evidence type="ECO:0000313" key="7">
    <source>
        <dbReference type="Proteomes" id="UP001157125"/>
    </source>
</evidence>
<feature type="region of interest" description="Disordered" evidence="4">
    <location>
        <begin position="345"/>
        <end position="365"/>
    </location>
</feature>
<gene>
    <name evidence="6" type="ORF">GCM10025876_35000</name>
</gene>
<protein>
    <submittedName>
        <fullName evidence="6">Radical SAM protein</fullName>
    </submittedName>
</protein>
<evidence type="ECO:0000313" key="6">
    <source>
        <dbReference type="EMBL" id="GMA37296.1"/>
    </source>
</evidence>
<feature type="domain" description="Radical SAM core" evidence="5">
    <location>
        <begin position="55"/>
        <end position="298"/>
    </location>
</feature>